<dbReference type="PANTHER" id="PTHR46223:SF3">
    <property type="entry name" value="HISTONE-LYSINE N-METHYLTRANSFERASE SET-23"/>
    <property type="match status" value="1"/>
</dbReference>
<evidence type="ECO:0000259" key="8">
    <source>
        <dbReference type="PROSITE" id="PS50280"/>
    </source>
</evidence>
<dbReference type="SUPFAM" id="SSF82199">
    <property type="entry name" value="SET domain"/>
    <property type="match status" value="1"/>
</dbReference>
<dbReference type="GO" id="GO:0008168">
    <property type="term" value="F:methyltransferase activity"/>
    <property type="evidence" value="ECO:0007669"/>
    <property type="project" value="UniProtKB-KW"/>
</dbReference>
<keyword evidence="6" id="KW-0479">Metal-binding</keyword>
<feature type="domain" description="Post-SET" evidence="9">
    <location>
        <begin position="213"/>
        <end position="229"/>
    </location>
</feature>
<dbReference type="PANTHER" id="PTHR46223">
    <property type="entry name" value="HISTONE-LYSINE N-METHYLTRANSFERASE SUV39H"/>
    <property type="match status" value="1"/>
</dbReference>
<dbReference type="PROSITE" id="PS50280">
    <property type="entry name" value="SET"/>
    <property type="match status" value="1"/>
</dbReference>
<protein>
    <recommendedName>
        <fullName evidence="11">SET domain-containing protein</fullName>
    </recommendedName>
</protein>
<dbReference type="Gene3D" id="2.170.270.10">
    <property type="entry name" value="SET domain"/>
    <property type="match status" value="1"/>
</dbReference>
<keyword evidence="4" id="KW-0808">Transferase</keyword>
<dbReference type="InterPro" id="IPR050973">
    <property type="entry name" value="H3K9_Histone-Lys_N-MTase"/>
</dbReference>
<proteinExistence type="predicted"/>
<comment type="subcellular location">
    <subcellularLocation>
        <location evidence="1">Chromosome</location>
    </subcellularLocation>
</comment>
<dbReference type="Pfam" id="PF00856">
    <property type="entry name" value="SET"/>
    <property type="match status" value="1"/>
</dbReference>
<organism evidence="10">
    <name type="scientific">Guillardia theta</name>
    <name type="common">Cryptophyte</name>
    <name type="synonym">Cryptomonas phi</name>
    <dbReference type="NCBI Taxonomy" id="55529"/>
    <lineage>
        <taxon>Eukaryota</taxon>
        <taxon>Cryptophyceae</taxon>
        <taxon>Pyrenomonadales</taxon>
        <taxon>Geminigeraceae</taxon>
        <taxon>Guillardia</taxon>
    </lineage>
</organism>
<name>A0A7S4NJ85_GUITH</name>
<keyword evidence="3" id="KW-0489">Methyltransferase</keyword>
<evidence type="ECO:0000256" key="4">
    <source>
        <dbReference type="ARBA" id="ARBA00022679"/>
    </source>
</evidence>
<dbReference type="SMART" id="SM00317">
    <property type="entry name" value="SET"/>
    <property type="match status" value="1"/>
</dbReference>
<dbReference type="PROSITE" id="PS50868">
    <property type="entry name" value="POST_SET"/>
    <property type="match status" value="1"/>
</dbReference>
<evidence type="ECO:0000256" key="1">
    <source>
        <dbReference type="ARBA" id="ARBA00004286"/>
    </source>
</evidence>
<dbReference type="GO" id="GO:0046872">
    <property type="term" value="F:metal ion binding"/>
    <property type="evidence" value="ECO:0007669"/>
    <property type="project" value="UniProtKB-KW"/>
</dbReference>
<evidence type="ECO:0000259" key="9">
    <source>
        <dbReference type="PROSITE" id="PS50868"/>
    </source>
</evidence>
<sequence>MEEDPCFHVIARPVRSCSLDEDGEGGEEGIGAACSCGFRHSIPEEIKADERSLEKFLEIYPEAACTVRRPEESIQPYPDVQVIETRGKGRGLQAACAISKGTIVCEYLGEILPMHEARKRQKRYDEMTPPLNYVYVLREIFIRGGREVALRTTVDATIFGSVGRFVNHSCDPNMEAKPVRIDAALPRILFCASRDILAGEELTISYGEDAHGGGSKCVCGAEACRGSLPREESLYEEEEKR</sequence>
<dbReference type="GO" id="GO:0032259">
    <property type="term" value="P:methylation"/>
    <property type="evidence" value="ECO:0007669"/>
    <property type="project" value="UniProtKB-KW"/>
</dbReference>
<dbReference type="InterPro" id="IPR003616">
    <property type="entry name" value="Post-SET_dom"/>
</dbReference>
<keyword evidence="2" id="KW-0158">Chromosome</keyword>
<feature type="domain" description="SET" evidence="8">
    <location>
        <begin position="78"/>
        <end position="207"/>
    </location>
</feature>
<evidence type="ECO:0000256" key="6">
    <source>
        <dbReference type="ARBA" id="ARBA00022723"/>
    </source>
</evidence>
<evidence type="ECO:0008006" key="11">
    <source>
        <dbReference type="Google" id="ProtNLM"/>
    </source>
</evidence>
<dbReference type="GO" id="GO:0005694">
    <property type="term" value="C:chromosome"/>
    <property type="evidence" value="ECO:0007669"/>
    <property type="project" value="UniProtKB-SubCell"/>
</dbReference>
<reference evidence="10" key="1">
    <citation type="submission" date="2021-01" db="EMBL/GenBank/DDBJ databases">
        <authorList>
            <person name="Corre E."/>
            <person name="Pelletier E."/>
            <person name="Niang G."/>
            <person name="Scheremetjew M."/>
            <person name="Finn R."/>
            <person name="Kale V."/>
            <person name="Holt S."/>
            <person name="Cochrane G."/>
            <person name="Meng A."/>
            <person name="Brown T."/>
            <person name="Cohen L."/>
        </authorList>
    </citation>
    <scope>NUCLEOTIDE SEQUENCE</scope>
    <source>
        <strain evidence="10">CCMP 2712</strain>
    </source>
</reference>
<evidence type="ECO:0000256" key="3">
    <source>
        <dbReference type="ARBA" id="ARBA00022603"/>
    </source>
</evidence>
<evidence type="ECO:0000256" key="2">
    <source>
        <dbReference type="ARBA" id="ARBA00022454"/>
    </source>
</evidence>
<dbReference type="InterPro" id="IPR001214">
    <property type="entry name" value="SET_dom"/>
</dbReference>
<evidence type="ECO:0000313" key="10">
    <source>
        <dbReference type="EMBL" id="CAE2289602.1"/>
    </source>
</evidence>
<dbReference type="AlphaFoldDB" id="A0A7S4NJ85"/>
<dbReference type="EMBL" id="HBKN01013981">
    <property type="protein sequence ID" value="CAE2289602.1"/>
    <property type="molecule type" value="Transcribed_RNA"/>
</dbReference>
<dbReference type="InterPro" id="IPR046341">
    <property type="entry name" value="SET_dom_sf"/>
</dbReference>
<gene>
    <name evidence="10" type="ORF">GTHE00462_LOCUS10884</name>
</gene>
<keyword evidence="7" id="KW-0862">Zinc</keyword>
<accession>A0A7S4NJ85</accession>
<keyword evidence="5" id="KW-0949">S-adenosyl-L-methionine</keyword>
<evidence type="ECO:0000256" key="7">
    <source>
        <dbReference type="ARBA" id="ARBA00022833"/>
    </source>
</evidence>
<evidence type="ECO:0000256" key="5">
    <source>
        <dbReference type="ARBA" id="ARBA00022691"/>
    </source>
</evidence>